<proteinExistence type="predicted"/>
<reference evidence="1" key="1">
    <citation type="submission" date="2021-03" db="EMBL/GenBank/DDBJ databases">
        <authorList>
            <consortium name="DOE Joint Genome Institute"/>
            <person name="Ahrendt S."/>
            <person name="Looney B.P."/>
            <person name="Miyauchi S."/>
            <person name="Morin E."/>
            <person name="Drula E."/>
            <person name="Courty P.E."/>
            <person name="Chicoki N."/>
            <person name="Fauchery L."/>
            <person name="Kohler A."/>
            <person name="Kuo A."/>
            <person name="Labutti K."/>
            <person name="Pangilinan J."/>
            <person name="Lipzen A."/>
            <person name="Riley R."/>
            <person name="Andreopoulos W."/>
            <person name="He G."/>
            <person name="Johnson J."/>
            <person name="Barry K.W."/>
            <person name="Grigoriev I.V."/>
            <person name="Nagy L."/>
            <person name="Hibbett D."/>
            <person name="Henrissat B."/>
            <person name="Matheny P.B."/>
            <person name="Labbe J."/>
            <person name="Martin F."/>
        </authorList>
    </citation>
    <scope>NUCLEOTIDE SEQUENCE</scope>
    <source>
        <strain evidence="1">HHB10654</strain>
    </source>
</reference>
<keyword evidence="2" id="KW-1185">Reference proteome</keyword>
<accession>A0ACB8SKW7</accession>
<organism evidence="1 2">
    <name type="scientific">Artomyces pyxidatus</name>
    <dbReference type="NCBI Taxonomy" id="48021"/>
    <lineage>
        <taxon>Eukaryota</taxon>
        <taxon>Fungi</taxon>
        <taxon>Dikarya</taxon>
        <taxon>Basidiomycota</taxon>
        <taxon>Agaricomycotina</taxon>
        <taxon>Agaricomycetes</taxon>
        <taxon>Russulales</taxon>
        <taxon>Auriscalpiaceae</taxon>
        <taxon>Artomyces</taxon>
    </lineage>
</organism>
<comment type="caution">
    <text evidence="1">The sequence shown here is derived from an EMBL/GenBank/DDBJ whole genome shotgun (WGS) entry which is preliminary data.</text>
</comment>
<dbReference type="EMBL" id="MU277262">
    <property type="protein sequence ID" value="KAI0056580.1"/>
    <property type="molecule type" value="Genomic_DNA"/>
</dbReference>
<reference evidence="1" key="2">
    <citation type="journal article" date="2022" name="New Phytol.">
        <title>Evolutionary transition to the ectomycorrhizal habit in the genomes of a hyperdiverse lineage of mushroom-forming fungi.</title>
        <authorList>
            <person name="Looney B."/>
            <person name="Miyauchi S."/>
            <person name="Morin E."/>
            <person name="Drula E."/>
            <person name="Courty P.E."/>
            <person name="Kohler A."/>
            <person name="Kuo A."/>
            <person name="LaButti K."/>
            <person name="Pangilinan J."/>
            <person name="Lipzen A."/>
            <person name="Riley R."/>
            <person name="Andreopoulos W."/>
            <person name="He G."/>
            <person name="Johnson J."/>
            <person name="Nolan M."/>
            <person name="Tritt A."/>
            <person name="Barry K.W."/>
            <person name="Grigoriev I.V."/>
            <person name="Nagy L.G."/>
            <person name="Hibbett D."/>
            <person name="Henrissat B."/>
            <person name="Matheny P.B."/>
            <person name="Labbe J."/>
            <person name="Martin F.M."/>
        </authorList>
    </citation>
    <scope>NUCLEOTIDE SEQUENCE</scope>
    <source>
        <strain evidence="1">HHB10654</strain>
    </source>
</reference>
<evidence type="ECO:0000313" key="2">
    <source>
        <dbReference type="Proteomes" id="UP000814140"/>
    </source>
</evidence>
<sequence>MIIESHATRDLDRASADARIQELTREITALKVHRNAMAPIAFLPSEIILEIILFYAHAEGIFSTKWMKVLYICRRWHAIAMGNSQLWSYIRHRVGYDRRVRALVERSREHPLTFVLEWQNTDWDEGPSLLRNQAHRIYSLKMTDQEMMFPITFQGSTDFPILEQLELQALTDQAMPHIPTFFLQGGAPRLHVIRLVQVDFLSRWDLFNDLTELSLSRPIEEEPLPSFEELFATLQRSPRLRILRLKNYLPREELAILSVYLPALPVISLPFLQELDLKGHVASVTVMLQCMALPPTSALHLFTTGVTSGFEISPLLVLVTRHIHRTGAPTLRSLSFFRFPLPHGEASIAADVHESCSATRHLEGDKALPHLVFTTSPKTQRAVRRIITRILDSLPLNSATHLNLDATMMLTLSAETWRTMFLHIPCLETVKIGVNEALPGMLDGLLSAMRRGPYGLTGKKRRRASQGWFSWPSRLVLLASRDGRVEGPDEASQAQHYDRLETWLTAYKDMDTPSKPGNMRWPTLEVESIRRGYFVFYQYTQRLGRVTDRLVYDRAAHGDPVTGQGNAE</sequence>
<protein>
    <submittedName>
        <fullName evidence="1">Uncharacterized protein</fullName>
    </submittedName>
</protein>
<name>A0ACB8SKW7_9AGAM</name>
<gene>
    <name evidence="1" type="ORF">BV25DRAFT_1832130</name>
</gene>
<dbReference type="Proteomes" id="UP000814140">
    <property type="component" value="Unassembled WGS sequence"/>
</dbReference>
<evidence type="ECO:0000313" key="1">
    <source>
        <dbReference type="EMBL" id="KAI0056580.1"/>
    </source>
</evidence>